<dbReference type="Proteomes" id="UP000199766">
    <property type="component" value="Unassembled WGS sequence"/>
</dbReference>
<evidence type="ECO:0008006" key="4">
    <source>
        <dbReference type="Google" id="ProtNLM"/>
    </source>
</evidence>
<feature type="region of interest" description="Disordered" evidence="1">
    <location>
        <begin position="52"/>
        <end position="86"/>
    </location>
</feature>
<protein>
    <recommendedName>
        <fullName evidence="4">VCBS repeat-containing protein</fullName>
    </recommendedName>
</protein>
<name>A0A1H9ISN9_9BURK</name>
<dbReference type="EMBL" id="FOGD01000002">
    <property type="protein sequence ID" value="SEQ77415.1"/>
    <property type="molecule type" value="Genomic_DNA"/>
</dbReference>
<evidence type="ECO:0000313" key="3">
    <source>
        <dbReference type="Proteomes" id="UP000199766"/>
    </source>
</evidence>
<dbReference type="PANTHER" id="PTHR39431">
    <property type="entry name" value="FRPA/C-RELATED PROTEIN"/>
    <property type="match status" value="1"/>
</dbReference>
<feature type="region of interest" description="Disordered" evidence="1">
    <location>
        <begin position="1"/>
        <end position="31"/>
    </location>
</feature>
<sequence>MKIQTSQVQLQAQHRASQSQTSTERLRISSGVPVATRLPDLPLAAQPLVATPAPAVMQRPRRPAPDASAEIDPVSGSQEERNAQLPPRLVALRDLIERLTGQTVRIYGDADAPTAQAPAGQGRVRFAVADDTTAAPAPEAPARLGWVYEKTEVYEEAESTRFAAEGTVHTSDGREINFALRLEMQRSFRFESSTVVRGGAAAVQQQDPLVINFDGTAAQLQEQRFAFDLDADGTTEQIPMLAGNRGYLALDRNGNGSIDNGSELFGPNTGQGFAELAQLDSDGNGWIDETDPAFAQLRVWTPQADGSGSLKTLQEVGVGALYTPSASTPFELRGSQQQSLGTVRASSVYLREDGSAGTVQHVDLSV</sequence>
<accession>A0A1H9ISN9</accession>
<gene>
    <name evidence="2" type="ORF">SAMN02982919_01201</name>
</gene>
<evidence type="ECO:0000256" key="1">
    <source>
        <dbReference type="SAM" id="MobiDB-lite"/>
    </source>
</evidence>
<dbReference type="OrthoDB" id="9773411at2"/>
<dbReference type="PANTHER" id="PTHR39431:SF1">
    <property type="entry name" value="FRPA_C-RELATED PROTEIN"/>
    <property type="match status" value="1"/>
</dbReference>
<feature type="compositionally biased region" description="Polar residues" evidence="1">
    <location>
        <begin position="1"/>
        <end position="23"/>
    </location>
</feature>
<dbReference type="STRING" id="180197.SAMN02982919_01201"/>
<organism evidence="2 3">
    <name type="scientific">Giesbergeria anulus</name>
    <dbReference type="NCBI Taxonomy" id="180197"/>
    <lineage>
        <taxon>Bacteria</taxon>
        <taxon>Pseudomonadati</taxon>
        <taxon>Pseudomonadota</taxon>
        <taxon>Betaproteobacteria</taxon>
        <taxon>Burkholderiales</taxon>
        <taxon>Comamonadaceae</taxon>
        <taxon>Giesbergeria</taxon>
    </lineage>
</organism>
<proteinExistence type="predicted"/>
<reference evidence="2 3" key="1">
    <citation type="submission" date="2016-10" db="EMBL/GenBank/DDBJ databases">
        <authorList>
            <person name="de Groot N.N."/>
        </authorList>
    </citation>
    <scope>NUCLEOTIDE SEQUENCE [LARGE SCALE GENOMIC DNA]</scope>
    <source>
        <strain evidence="2 3">ATCC 35958</strain>
    </source>
</reference>
<evidence type="ECO:0000313" key="2">
    <source>
        <dbReference type="EMBL" id="SEQ77415.1"/>
    </source>
</evidence>
<dbReference type="RefSeq" id="WP_091454340.1">
    <property type="nucleotide sequence ID" value="NZ_FOGD01000002.1"/>
</dbReference>
<dbReference type="AlphaFoldDB" id="A0A1H9ISN9"/>
<keyword evidence="3" id="KW-1185">Reference proteome</keyword>